<dbReference type="AlphaFoldDB" id="A0A0A9E9F9"/>
<reference evidence="1" key="2">
    <citation type="journal article" date="2015" name="Data Brief">
        <title>Shoot transcriptome of the giant reed, Arundo donax.</title>
        <authorList>
            <person name="Barrero R.A."/>
            <person name="Guerrero F.D."/>
            <person name="Moolhuijzen P."/>
            <person name="Goolsby J.A."/>
            <person name="Tidwell J."/>
            <person name="Bellgard S.E."/>
            <person name="Bellgard M.I."/>
        </authorList>
    </citation>
    <scope>NUCLEOTIDE SEQUENCE</scope>
    <source>
        <tissue evidence="1">Shoot tissue taken approximately 20 cm above the soil surface</tissue>
    </source>
</reference>
<protein>
    <submittedName>
        <fullName evidence="1">Uncharacterized protein</fullName>
    </submittedName>
</protein>
<dbReference type="EMBL" id="GBRH01203330">
    <property type="protein sequence ID" value="JAD94565.1"/>
    <property type="molecule type" value="Transcribed_RNA"/>
</dbReference>
<reference evidence="1" key="1">
    <citation type="submission" date="2014-09" db="EMBL/GenBank/DDBJ databases">
        <authorList>
            <person name="Magalhaes I.L.F."/>
            <person name="Oliveira U."/>
            <person name="Santos F.R."/>
            <person name="Vidigal T.H.D.A."/>
            <person name="Brescovit A.D."/>
            <person name="Santos A.J."/>
        </authorList>
    </citation>
    <scope>NUCLEOTIDE SEQUENCE</scope>
    <source>
        <tissue evidence="1">Shoot tissue taken approximately 20 cm above the soil surface</tissue>
    </source>
</reference>
<accession>A0A0A9E9F9</accession>
<proteinExistence type="predicted"/>
<sequence>MRKPVLPTSNAKNKVLDLAVHSQCDQGGGLRRCSAKVTRIASEQITGDLAKDGSYQER</sequence>
<organism evidence="1">
    <name type="scientific">Arundo donax</name>
    <name type="common">Giant reed</name>
    <name type="synonym">Donax arundinaceus</name>
    <dbReference type="NCBI Taxonomy" id="35708"/>
    <lineage>
        <taxon>Eukaryota</taxon>
        <taxon>Viridiplantae</taxon>
        <taxon>Streptophyta</taxon>
        <taxon>Embryophyta</taxon>
        <taxon>Tracheophyta</taxon>
        <taxon>Spermatophyta</taxon>
        <taxon>Magnoliopsida</taxon>
        <taxon>Liliopsida</taxon>
        <taxon>Poales</taxon>
        <taxon>Poaceae</taxon>
        <taxon>PACMAD clade</taxon>
        <taxon>Arundinoideae</taxon>
        <taxon>Arundineae</taxon>
        <taxon>Arundo</taxon>
    </lineage>
</organism>
<evidence type="ECO:0000313" key="1">
    <source>
        <dbReference type="EMBL" id="JAD94565.1"/>
    </source>
</evidence>
<name>A0A0A9E9F9_ARUDO</name>